<evidence type="ECO:0000313" key="4">
    <source>
        <dbReference type="EMBL" id="KAK4220342.1"/>
    </source>
</evidence>
<evidence type="ECO:0000259" key="3">
    <source>
        <dbReference type="PROSITE" id="PS50048"/>
    </source>
</evidence>
<dbReference type="GO" id="GO:0008270">
    <property type="term" value="F:zinc ion binding"/>
    <property type="evidence" value="ECO:0007669"/>
    <property type="project" value="InterPro"/>
</dbReference>
<keyword evidence="5" id="KW-1185">Reference proteome</keyword>
<dbReference type="InterPro" id="IPR001138">
    <property type="entry name" value="Zn2Cys6_DnaBD"/>
</dbReference>
<dbReference type="Proteomes" id="UP001301769">
    <property type="component" value="Unassembled WGS sequence"/>
</dbReference>
<proteinExistence type="predicted"/>
<feature type="domain" description="Zn(2)-C6 fungal-type" evidence="3">
    <location>
        <begin position="10"/>
        <end position="39"/>
    </location>
</feature>
<name>A0AAN7BEF7_9PEZI</name>
<dbReference type="InterPro" id="IPR036864">
    <property type="entry name" value="Zn2-C6_fun-type_DNA-bd_sf"/>
</dbReference>
<reference evidence="4" key="2">
    <citation type="submission" date="2023-05" db="EMBL/GenBank/DDBJ databases">
        <authorList>
            <consortium name="Lawrence Berkeley National Laboratory"/>
            <person name="Steindorff A."/>
            <person name="Hensen N."/>
            <person name="Bonometti L."/>
            <person name="Westerberg I."/>
            <person name="Brannstrom I.O."/>
            <person name="Guillou S."/>
            <person name="Cros-Aarteil S."/>
            <person name="Calhoun S."/>
            <person name="Haridas S."/>
            <person name="Kuo A."/>
            <person name="Mondo S."/>
            <person name="Pangilinan J."/>
            <person name="Riley R."/>
            <person name="Labutti K."/>
            <person name="Andreopoulos B."/>
            <person name="Lipzen A."/>
            <person name="Chen C."/>
            <person name="Yanf M."/>
            <person name="Daum C."/>
            <person name="Ng V."/>
            <person name="Clum A."/>
            <person name="Ohm R."/>
            <person name="Martin F."/>
            <person name="Silar P."/>
            <person name="Natvig D."/>
            <person name="Lalanne C."/>
            <person name="Gautier V."/>
            <person name="Ament-Velasquez S.L."/>
            <person name="Kruys A."/>
            <person name="Hutchinson M.I."/>
            <person name="Powell A.J."/>
            <person name="Barry K."/>
            <person name="Miller A.N."/>
            <person name="Grigoriev I.V."/>
            <person name="Debuchy R."/>
            <person name="Gladieux P."/>
            <person name="Thoren M.H."/>
            <person name="Johannesson H."/>
        </authorList>
    </citation>
    <scope>NUCLEOTIDE SEQUENCE</scope>
    <source>
        <strain evidence="4">PSN293</strain>
    </source>
</reference>
<gene>
    <name evidence="4" type="ORF">QBC37DRAFT_468830</name>
</gene>
<dbReference type="Pfam" id="PF00172">
    <property type="entry name" value="Zn_clus"/>
    <property type="match status" value="1"/>
</dbReference>
<feature type="region of interest" description="Disordered" evidence="2">
    <location>
        <begin position="72"/>
        <end position="115"/>
    </location>
</feature>
<organism evidence="4 5">
    <name type="scientific">Rhypophila decipiens</name>
    <dbReference type="NCBI Taxonomy" id="261697"/>
    <lineage>
        <taxon>Eukaryota</taxon>
        <taxon>Fungi</taxon>
        <taxon>Dikarya</taxon>
        <taxon>Ascomycota</taxon>
        <taxon>Pezizomycotina</taxon>
        <taxon>Sordariomycetes</taxon>
        <taxon>Sordariomycetidae</taxon>
        <taxon>Sordariales</taxon>
        <taxon>Naviculisporaceae</taxon>
        <taxon>Rhypophila</taxon>
    </lineage>
</organism>
<dbReference type="PROSITE" id="PS50048">
    <property type="entry name" value="ZN2_CY6_FUNGAL_2"/>
    <property type="match status" value="1"/>
</dbReference>
<dbReference type="SMART" id="SM00066">
    <property type="entry name" value="GAL4"/>
    <property type="match status" value="1"/>
</dbReference>
<dbReference type="PROSITE" id="PS00463">
    <property type="entry name" value="ZN2_CY6_FUNGAL_1"/>
    <property type="match status" value="1"/>
</dbReference>
<dbReference type="EMBL" id="MU858045">
    <property type="protein sequence ID" value="KAK4220342.1"/>
    <property type="molecule type" value="Genomic_DNA"/>
</dbReference>
<protein>
    <recommendedName>
        <fullName evidence="3">Zn(2)-C6 fungal-type domain-containing protein</fullName>
    </recommendedName>
</protein>
<evidence type="ECO:0000313" key="5">
    <source>
        <dbReference type="Proteomes" id="UP001301769"/>
    </source>
</evidence>
<comment type="caution">
    <text evidence="4">The sequence shown here is derived from an EMBL/GenBank/DDBJ whole genome shotgun (WGS) entry which is preliminary data.</text>
</comment>
<evidence type="ECO:0000256" key="2">
    <source>
        <dbReference type="SAM" id="MobiDB-lite"/>
    </source>
</evidence>
<sequence length="580" mass="64572">MVFPGRFSTGCLRCRQRKVKCDENKPSCRRCAIYGKPCTGYTDQFHFRHTRTKSNRGNITIAVVPEEDVLPSPCKKKSSAKPSARQRLVRNVKESKGAESPLQGTRSHSPGMESSPLLRSIEQCYDDVSLSYFVTRFVSPCPEDGFPGHLSFLPNLYDSGSPDGLLETATLTVAQMAAYNRFGGEKFRIESYKNHGRAIKMMQDIIKIEENAIDDRVIASILLLCTLRDISGAGDDHPNEHASGLFYLIEKRGPEQVATSRGAELLFLALIRLQVHSFLHQDSTYSDPGKIASLWGSFDPLCRAMAMMSTTLGLRHSLIQHLDSHSHHLSHRRRHLQTDPKEKTLQVIQSCFEALDEFTLWDCEAATYWQTTFQERGIPTTLGQISSRGTHYDVETACTLILIRSARLILMMSLIAYYYQMVDMACHLTKPTLPNLDEDQGPIIQILALLSQCEPLLSSDVTKTIDDMLACVPYALGEIDTLTGLPHTTGSCIKHDGAAAMVIVHSIRLVASCAYASEDQVQRAFQVLARFDRGIGIRAASCLGGSSPDDPRPVAVSLKTRWAREQAFLRDVVSNRQCSI</sequence>
<reference evidence="4" key="1">
    <citation type="journal article" date="2023" name="Mol. Phylogenet. Evol.">
        <title>Genome-scale phylogeny and comparative genomics of the fungal order Sordariales.</title>
        <authorList>
            <person name="Hensen N."/>
            <person name="Bonometti L."/>
            <person name="Westerberg I."/>
            <person name="Brannstrom I.O."/>
            <person name="Guillou S."/>
            <person name="Cros-Aarteil S."/>
            <person name="Calhoun S."/>
            <person name="Haridas S."/>
            <person name="Kuo A."/>
            <person name="Mondo S."/>
            <person name="Pangilinan J."/>
            <person name="Riley R."/>
            <person name="LaButti K."/>
            <person name="Andreopoulos B."/>
            <person name="Lipzen A."/>
            <person name="Chen C."/>
            <person name="Yan M."/>
            <person name="Daum C."/>
            <person name="Ng V."/>
            <person name="Clum A."/>
            <person name="Steindorff A."/>
            <person name="Ohm R.A."/>
            <person name="Martin F."/>
            <person name="Silar P."/>
            <person name="Natvig D.O."/>
            <person name="Lalanne C."/>
            <person name="Gautier V."/>
            <person name="Ament-Velasquez S.L."/>
            <person name="Kruys A."/>
            <person name="Hutchinson M.I."/>
            <person name="Powell A.J."/>
            <person name="Barry K."/>
            <person name="Miller A.N."/>
            <person name="Grigoriev I.V."/>
            <person name="Debuchy R."/>
            <person name="Gladieux P."/>
            <person name="Hiltunen Thoren M."/>
            <person name="Johannesson H."/>
        </authorList>
    </citation>
    <scope>NUCLEOTIDE SEQUENCE</scope>
    <source>
        <strain evidence="4">PSN293</strain>
    </source>
</reference>
<dbReference type="Gene3D" id="4.10.240.10">
    <property type="entry name" value="Zn(2)-C6 fungal-type DNA-binding domain"/>
    <property type="match status" value="1"/>
</dbReference>
<dbReference type="InterPro" id="IPR053175">
    <property type="entry name" value="DHMBA_Reg_Transcription_Factor"/>
</dbReference>
<dbReference type="CDD" id="cd00067">
    <property type="entry name" value="GAL4"/>
    <property type="match status" value="1"/>
</dbReference>
<dbReference type="SUPFAM" id="SSF57701">
    <property type="entry name" value="Zn2/Cys6 DNA-binding domain"/>
    <property type="match status" value="1"/>
</dbReference>
<dbReference type="GO" id="GO:0000981">
    <property type="term" value="F:DNA-binding transcription factor activity, RNA polymerase II-specific"/>
    <property type="evidence" value="ECO:0007669"/>
    <property type="project" value="InterPro"/>
</dbReference>
<dbReference type="PANTHER" id="PTHR38791">
    <property type="entry name" value="ZN(II)2CYS6 TRANSCRIPTION FACTOR (EUROFUNG)-RELATED-RELATED"/>
    <property type="match status" value="1"/>
</dbReference>
<dbReference type="AlphaFoldDB" id="A0AAN7BEF7"/>
<keyword evidence="1" id="KW-0539">Nucleus</keyword>
<accession>A0AAN7BEF7</accession>
<dbReference type="PANTHER" id="PTHR38791:SF12">
    <property type="entry name" value="TRANSCRIPTION FACTOR DOMAIN-CONTAINING PROTEIN-RELATED"/>
    <property type="match status" value="1"/>
</dbReference>
<evidence type="ECO:0000256" key="1">
    <source>
        <dbReference type="ARBA" id="ARBA00023242"/>
    </source>
</evidence>